<dbReference type="PANTHER" id="PTHR24279">
    <property type="entry name" value="CYTOCHROME P450"/>
    <property type="match status" value="1"/>
</dbReference>
<evidence type="ECO:0000256" key="1">
    <source>
        <dbReference type="ARBA" id="ARBA00001971"/>
    </source>
</evidence>
<dbReference type="GO" id="GO:0016705">
    <property type="term" value="F:oxidoreductase activity, acting on paired donors, with incorporation or reduction of molecular oxygen"/>
    <property type="evidence" value="ECO:0007669"/>
    <property type="project" value="InterPro"/>
</dbReference>
<dbReference type="InterPro" id="IPR050479">
    <property type="entry name" value="CYP11_CYP27_families"/>
</dbReference>
<dbReference type="PANTHER" id="PTHR24279:SF120">
    <property type="entry name" value="CYTOCHROME P450"/>
    <property type="match status" value="1"/>
</dbReference>
<keyword evidence="7" id="KW-0503">Monooxygenase</keyword>
<keyword evidence="5" id="KW-0560">Oxidoreductase</keyword>
<sequence>MSGVAPRTAIRAVRSPSITWTRSRSQIVADLCPHHEENLTSARPYRDIPGPRPLPFLGNTWRLLPVLSGLIGRPDLLFVYDADEIERAYRSEGPTPFRPSMPCLVHYKSSVRRDFFGDLPGVVGVHGDQWREFRTRVQRPILQPRTVRKYIQPIEEVTSHFINRMCEMKDHNQEMPSDFDNEIHKWSLECE</sequence>
<comment type="cofactor">
    <cofactor evidence="1">
        <name>heme</name>
        <dbReference type="ChEBI" id="CHEBI:30413"/>
    </cofactor>
</comment>
<organism evidence="8">
    <name type="scientific">Timema monikensis</name>
    <dbReference type="NCBI Taxonomy" id="170555"/>
    <lineage>
        <taxon>Eukaryota</taxon>
        <taxon>Metazoa</taxon>
        <taxon>Ecdysozoa</taxon>
        <taxon>Arthropoda</taxon>
        <taxon>Hexapoda</taxon>
        <taxon>Insecta</taxon>
        <taxon>Pterygota</taxon>
        <taxon>Neoptera</taxon>
        <taxon>Polyneoptera</taxon>
        <taxon>Phasmatodea</taxon>
        <taxon>Timematodea</taxon>
        <taxon>Timematoidea</taxon>
        <taxon>Timematidae</taxon>
        <taxon>Timema</taxon>
    </lineage>
</organism>
<dbReference type="EMBL" id="OB803824">
    <property type="protein sequence ID" value="CAD7435857.1"/>
    <property type="molecule type" value="Genomic_DNA"/>
</dbReference>
<dbReference type="GO" id="GO:0005506">
    <property type="term" value="F:iron ion binding"/>
    <property type="evidence" value="ECO:0007669"/>
    <property type="project" value="InterPro"/>
</dbReference>
<dbReference type="GO" id="GO:0004497">
    <property type="term" value="F:monooxygenase activity"/>
    <property type="evidence" value="ECO:0007669"/>
    <property type="project" value="UniProtKB-KW"/>
</dbReference>
<evidence type="ECO:0000256" key="7">
    <source>
        <dbReference type="ARBA" id="ARBA00023033"/>
    </source>
</evidence>
<keyword evidence="4" id="KW-0479">Metal-binding</keyword>
<name>A0A7R9EMV2_9NEOP</name>
<evidence type="ECO:0000256" key="6">
    <source>
        <dbReference type="ARBA" id="ARBA00023004"/>
    </source>
</evidence>
<evidence type="ECO:0000256" key="4">
    <source>
        <dbReference type="ARBA" id="ARBA00022723"/>
    </source>
</evidence>
<accession>A0A7R9EMV2</accession>
<evidence type="ECO:0008006" key="9">
    <source>
        <dbReference type="Google" id="ProtNLM"/>
    </source>
</evidence>
<protein>
    <recommendedName>
        <fullName evidence="9">Cytochrome P450</fullName>
    </recommendedName>
</protein>
<gene>
    <name evidence="8" type="ORF">TMSB3V08_LOCUS12503</name>
</gene>
<keyword evidence="3" id="KW-0349">Heme</keyword>
<proteinExistence type="inferred from homology"/>
<evidence type="ECO:0000313" key="8">
    <source>
        <dbReference type="EMBL" id="CAD7435857.1"/>
    </source>
</evidence>
<comment type="similarity">
    <text evidence="2">Belongs to the cytochrome P450 family.</text>
</comment>
<evidence type="ECO:0000256" key="5">
    <source>
        <dbReference type="ARBA" id="ARBA00023002"/>
    </source>
</evidence>
<dbReference type="Gene3D" id="1.10.630.10">
    <property type="entry name" value="Cytochrome P450"/>
    <property type="match status" value="1"/>
</dbReference>
<evidence type="ECO:0000256" key="2">
    <source>
        <dbReference type="ARBA" id="ARBA00010617"/>
    </source>
</evidence>
<dbReference type="AlphaFoldDB" id="A0A7R9EMV2"/>
<evidence type="ECO:0000256" key="3">
    <source>
        <dbReference type="ARBA" id="ARBA00022617"/>
    </source>
</evidence>
<dbReference type="SUPFAM" id="SSF48264">
    <property type="entry name" value="Cytochrome P450"/>
    <property type="match status" value="1"/>
</dbReference>
<dbReference type="InterPro" id="IPR036396">
    <property type="entry name" value="Cyt_P450_sf"/>
</dbReference>
<dbReference type="GO" id="GO:0020037">
    <property type="term" value="F:heme binding"/>
    <property type="evidence" value="ECO:0007669"/>
    <property type="project" value="InterPro"/>
</dbReference>
<reference evidence="8" key="1">
    <citation type="submission" date="2020-11" db="EMBL/GenBank/DDBJ databases">
        <authorList>
            <person name="Tran Van P."/>
        </authorList>
    </citation>
    <scope>NUCLEOTIDE SEQUENCE</scope>
</reference>
<keyword evidence="6" id="KW-0408">Iron</keyword>